<evidence type="ECO:0000313" key="2">
    <source>
        <dbReference type="Proteomes" id="UP001530293"/>
    </source>
</evidence>
<sequence length="130" mass="14366">MRTCSTYCGTTTHVMSMIPRHQTAQPYATTSFASSIAMPYAVDAPNGDHDFQDLEESSGWVKRTILVASVTEDADAITEMHNAVLQGKRVYAVDAPDGEHDLEDMDPEKVSDAHQQFSELAATDFYNAKY</sequence>
<protein>
    <submittedName>
        <fullName evidence="1">Uncharacterized protein</fullName>
    </submittedName>
</protein>
<evidence type="ECO:0000313" key="1">
    <source>
        <dbReference type="EMBL" id="KAL3759338.1"/>
    </source>
</evidence>
<gene>
    <name evidence="1" type="ORF">ACHAWU_009117</name>
</gene>
<keyword evidence="2" id="KW-1185">Reference proteome</keyword>
<comment type="caution">
    <text evidence="1">The sequence shown here is derived from an EMBL/GenBank/DDBJ whole genome shotgun (WGS) entry which is preliminary data.</text>
</comment>
<dbReference type="EMBL" id="JALLBG020000202">
    <property type="protein sequence ID" value="KAL3759338.1"/>
    <property type="molecule type" value="Genomic_DNA"/>
</dbReference>
<organism evidence="1 2">
    <name type="scientific">Discostella pseudostelligera</name>
    <dbReference type="NCBI Taxonomy" id="259834"/>
    <lineage>
        <taxon>Eukaryota</taxon>
        <taxon>Sar</taxon>
        <taxon>Stramenopiles</taxon>
        <taxon>Ochrophyta</taxon>
        <taxon>Bacillariophyta</taxon>
        <taxon>Coscinodiscophyceae</taxon>
        <taxon>Thalassiosirophycidae</taxon>
        <taxon>Stephanodiscales</taxon>
        <taxon>Stephanodiscaceae</taxon>
        <taxon>Discostella</taxon>
    </lineage>
</organism>
<reference evidence="1 2" key="1">
    <citation type="submission" date="2024-10" db="EMBL/GenBank/DDBJ databases">
        <title>Updated reference genomes for cyclostephanoid diatoms.</title>
        <authorList>
            <person name="Roberts W.R."/>
            <person name="Alverson A.J."/>
        </authorList>
    </citation>
    <scope>NUCLEOTIDE SEQUENCE [LARGE SCALE GENOMIC DNA]</scope>
    <source>
        <strain evidence="1 2">AJA232-27</strain>
    </source>
</reference>
<name>A0ABD3M8W0_9STRA</name>
<dbReference type="Proteomes" id="UP001530293">
    <property type="component" value="Unassembled WGS sequence"/>
</dbReference>
<accession>A0ABD3M8W0</accession>
<proteinExistence type="predicted"/>
<dbReference type="AlphaFoldDB" id="A0ABD3M8W0"/>